<keyword evidence="2" id="KW-0472">Membrane</keyword>
<evidence type="ECO:0000256" key="2">
    <source>
        <dbReference type="SAM" id="Phobius"/>
    </source>
</evidence>
<dbReference type="PANTHER" id="PTHR35289">
    <property type="entry name" value="TRANSMEMBRANE PROTEIN"/>
    <property type="match status" value="1"/>
</dbReference>
<organism evidence="4">
    <name type="scientific">Helianthus strumosus</name>
    <dbReference type="NCBI Taxonomy" id="382522"/>
    <lineage>
        <taxon>Eukaryota</taxon>
        <taxon>Viridiplantae</taxon>
        <taxon>Streptophyta</taxon>
        <taxon>Embryophyta</taxon>
        <taxon>Tracheophyta</taxon>
        <taxon>Spermatophyta</taxon>
        <taxon>Magnoliopsida</taxon>
        <taxon>eudicotyledons</taxon>
        <taxon>Gunneridae</taxon>
        <taxon>Pentapetalae</taxon>
        <taxon>asterids</taxon>
        <taxon>campanulids</taxon>
        <taxon>Asterales</taxon>
        <taxon>Asteraceae</taxon>
        <taxon>Asteroideae</taxon>
        <taxon>Heliantheae alliance</taxon>
        <taxon>Heliantheae</taxon>
        <taxon>Helianthus</taxon>
    </lineage>
</organism>
<accession>A0A7G8JT03</accession>
<dbReference type="Pfam" id="PF26057">
    <property type="entry name" value="DUF8018"/>
    <property type="match status" value="1"/>
</dbReference>
<dbReference type="PANTHER" id="PTHR35289:SF1">
    <property type="entry name" value="ATP SYNTHASE 9 MITOCHONDRIAL-RELATED"/>
    <property type="match status" value="1"/>
</dbReference>
<dbReference type="InterPro" id="IPR052694">
    <property type="entry name" value="Mt_uS3-like"/>
</dbReference>
<dbReference type="InterPro" id="IPR058331">
    <property type="entry name" value="DUF8018"/>
</dbReference>
<dbReference type="RefSeq" id="YP_009974740.1">
    <property type="nucleotide sequence ID" value="NC_051990.1"/>
</dbReference>
<sequence>MRVVKDYYVTIERTVTDNAMIFLVFLLLFLAIAFPGIFISLFCKSGVSLGARAFADLFLKKSFGVAVLIPVFIKLFFFLGGTSLIMEMNPSDSWGDHIKTSVEGTSSPSADAGPVPHHGNTVSNSTEGPASPGRFPYEPDELIGGDSVLSIQRRLLSSKPFPSAEEIDFARTQAEDLFEVKVQIIQRMQVLDPTGDWMRQGARALDSPNSATGESSLRRLYSFLDDLDRDGKTSRAFFSLSEKVALRKENLDAESSA</sequence>
<feature type="transmembrane region" description="Helical" evidence="2">
    <location>
        <begin position="20"/>
        <end position="42"/>
    </location>
</feature>
<feature type="transmembrane region" description="Helical" evidence="2">
    <location>
        <begin position="63"/>
        <end position="86"/>
    </location>
</feature>
<dbReference type="GeneID" id="60460964"/>
<dbReference type="EMBL" id="MT588181">
    <property type="protein sequence ID" value="QNJ33701.1"/>
    <property type="molecule type" value="Genomic_DNA"/>
</dbReference>
<gene>
    <name evidence="4" type="primary">orf258</name>
</gene>
<evidence type="ECO:0000313" key="4">
    <source>
        <dbReference type="EMBL" id="QNJ33701.1"/>
    </source>
</evidence>
<evidence type="ECO:0000259" key="3">
    <source>
        <dbReference type="Pfam" id="PF26057"/>
    </source>
</evidence>
<keyword evidence="4" id="KW-0496">Mitochondrion</keyword>
<feature type="domain" description="DUF8018" evidence="3">
    <location>
        <begin position="140"/>
        <end position="241"/>
    </location>
</feature>
<reference evidence="4" key="1">
    <citation type="journal article" date="2020" name="Genes (Basel)">
        <title>The investigation of perennial sunflower species (Helianthus L.) mitochondrial genomes.</title>
        <authorList>
            <person name="Makarenko M.S."/>
            <person name="Usatov A.V."/>
            <person name="Tatarinova T.V."/>
            <person name="Azarin K.V."/>
            <person name="Kovalevich A.A."/>
            <person name="Logacheva M.D."/>
            <person name="Gavrilova V.A."/>
            <person name="Horn R."/>
        </authorList>
    </citation>
    <scope>NUCLEOTIDE SEQUENCE</scope>
</reference>
<proteinExistence type="predicted"/>
<evidence type="ECO:0000256" key="1">
    <source>
        <dbReference type="SAM" id="MobiDB-lite"/>
    </source>
</evidence>
<protein>
    <recommendedName>
        <fullName evidence="3">DUF8018 domain-containing protein</fullName>
    </recommendedName>
</protein>
<keyword evidence="2" id="KW-0812">Transmembrane</keyword>
<feature type="region of interest" description="Disordered" evidence="1">
    <location>
        <begin position="97"/>
        <end position="137"/>
    </location>
</feature>
<geneLocation type="mitochondrion" evidence="4"/>
<keyword evidence="2" id="KW-1133">Transmembrane helix</keyword>
<name>A0A7G8JT03_9ASTR</name>
<dbReference type="AlphaFoldDB" id="A0A7G8JT03"/>